<feature type="signal peptide" evidence="1">
    <location>
        <begin position="1"/>
        <end position="20"/>
    </location>
</feature>
<keyword evidence="1" id="KW-0732">Signal</keyword>
<dbReference type="Pfam" id="PF13372">
    <property type="entry name" value="Alginate_exp"/>
    <property type="match status" value="1"/>
</dbReference>
<reference evidence="3" key="1">
    <citation type="submission" date="2022-03" db="EMBL/GenBank/DDBJ databases">
        <title>Identification of a novel bacterium isolated from mangrove sediments.</title>
        <authorList>
            <person name="Pan X."/>
        </authorList>
    </citation>
    <scope>NUCLEOTIDE SEQUENCE</scope>
    <source>
        <strain evidence="3">B1949</strain>
    </source>
</reference>
<feature type="domain" description="Alginate export" evidence="2">
    <location>
        <begin position="44"/>
        <end position="295"/>
    </location>
</feature>
<organism evidence="3 4">
    <name type="scientific">Novosphingobium organovorum</name>
    <dbReference type="NCBI Taxonomy" id="2930092"/>
    <lineage>
        <taxon>Bacteria</taxon>
        <taxon>Pseudomonadati</taxon>
        <taxon>Pseudomonadota</taxon>
        <taxon>Alphaproteobacteria</taxon>
        <taxon>Sphingomonadales</taxon>
        <taxon>Sphingomonadaceae</taxon>
        <taxon>Novosphingobium</taxon>
    </lineage>
</organism>
<gene>
    <name evidence="3" type="ORF">MTR62_06550</name>
</gene>
<evidence type="ECO:0000256" key="1">
    <source>
        <dbReference type="SAM" id="SignalP"/>
    </source>
</evidence>
<keyword evidence="4" id="KW-1185">Reference proteome</keyword>
<feature type="chain" id="PRO_5047214290" evidence="1">
    <location>
        <begin position="21"/>
        <end position="412"/>
    </location>
</feature>
<dbReference type="RefSeq" id="WP_244018215.1">
    <property type="nucleotide sequence ID" value="NZ_JALHLF010000015.1"/>
</dbReference>
<evidence type="ECO:0000259" key="2">
    <source>
        <dbReference type="Pfam" id="PF13372"/>
    </source>
</evidence>
<sequence>MKTVLSLGFLAAGAASVALASPALAKAGDPVTVADGVTIDPIIDANLRYERVDQDDLGLDADALTLRLRAGAEVKAHGFSVLGEAEGTLAIVDHYNDTIAGNHGYTGAEPYSTVADPQNVEINRLQIAYGGKAGSITLGRQRIILDNARFVGNVGWRQNEQTFDAVRAQGKLGPVALDATYSISQRSIFGADSPNKYWDGNFVLLNGAVDLKTVKLTGFAYLLDYDTRLAMSSQTYGALASGALPLAGKTKLTFLLSYARQSDYAGNPTAYATDYVNGELGVAVAGWGLKGGYELLGSDKGVAAFQTPMATAHAFNGWADLFLTTPNAGLQDYYGTVSKDLGNLGALKGVKAMAVYHTFKSEYGSTDYGSEWDAQVGFGVSRYAFLIKYANYNAKNYGTDTQKLWLQVGVKF</sequence>
<dbReference type="EMBL" id="JALHLF010000015">
    <property type="protein sequence ID" value="MCJ2182362.1"/>
    <property type="molecule type" value="Genomic_DNA"/>
</dbReference>
<comment type="caution">
    <text evidence="3">The sequence shown here is derived from an EMBL/GenBank/DDBJ whole genome shotgun (WGS) entry which is preliminary data.</text>
</comment>
<accession>A0ABT0BBC2</accession>
<name>A0ABT0BBC2_9SPHN</name>
<dbReference type="InterPro" id="IPR025388">
    <property type="entry name" value="Alginate_export_dom"/>
</dbReference>
<evidence type="ECO:0000313" key="3">
    <source>
        <dbReference type="EMBL" id="MCJ2182362.1"/>
    </source>
</evidence>
<protein>
    <submittedName>
        <fullName evidence="3">Alginate export family protein</fullName>
    </submittedName>
</protein>
<evidence type="ECO:0000313" key="4">
    <source>
        <dbReference type="Proteomes" id="UP001162881"/>
    </source>
</evidence>
<dbReference type="Proteomes" id="UP001162881">
    <property type="component" value="Unassembled WGS sequence"/>
</dbReference>
<proteinExistence type="predicted"/>